<evidence type="ECO:0008006" key="3">
    <source>
        <dbReference type="Google" id="ProtNLM"/>
    </source>
</evidence>
<comment type="caution">
    <text evidence="1">The sequence shown here is derived from an EMBL/GenBank/DDBJ whole genome shotgun (WGS) entry which is preliminary data.</text>
</comment>
<evidence type="ECO:0000313" key="2">
    <source>
        <dbReference type="Proteomes" id="UP000323000"/>
    </source>
</evidence>
<dbReference type="Pfam" id="PF14223">
    <property type="entry name" value="Retrotran_gag_2"/>
    <property type="match status" value="1"/>
</dbReference>
<sequence>MYIRDKGKIVYLTGDKIEPPITNAQHAVWDSENSMVMSWLVNSMEEVISANYLGFSTAKEMWTSLEQMYSDMGNQSQIYKLELKIGSTQAGHRLNLDVEFDEVQGRIIGRQPLPSLNDVFAEVRREESRRTVLLGKKISEPSPVKTYALVSQEVVAHKA</sequence>
<dbReference type="OrthoDB" id="1746033at2759"/>
<dbReference type="PANTHER" id="PTHR37610:SF47">
    <property type="entry name" value="RETROTRANSPOSON COPIA-LIKE N-TERMINAL DOMAIN-CONTAINING PROTEIN"/>
    <property type="match status" value="1"/>
</dbReference>
<reference evidence="2" key="1">
    <citation type="journal article" date="2019" name="Gigascience">
        <title>De novo genome assembly of the endangered Acer yangbiense, a plant species with extremely small populations endemic to Yunnan Province, China.</title>
        <authorList>
            <person name="Yang J."/>
            <person name="Wariss H.M."/>
            <person name="Tao L."/>
            <person name="Zhang R."/>
            <person name="Yun Q."/>
            <person name="Hollingsworth P."/>
            <person name="Dao Z."/>
            <person name="Luo G."/>
            <person name="Guo H."/>
            <person name="Ma Y."/>
            <person name="Sun W."/>
        </authorList>
    </citation>
    <scope>NUCLEOTIDE SEQUENCE [LARGE SCALE GENOMIC DNA]</scope>
    <source>
        <strain evidence="2">cv. Malutang</strain>
    </source>
</reference>
<dbReference type="AlphaFoldDB" id="A0A5C7HSK4"/>
<keyword evidence="2" id="KW-1185">Reference proteome</keyword>
<dbReference type="EMBL" id="VAHF01000006">
    <property type="protein sequence ID" value="TXG60001.1"/>
    <property type="molecule type" value="Genomic_DNA"/>
</dbReference>
<organism evidence="1 2">
    <name type="scientific">Acer yangbiense</name>
    <dbReference type="NCBI Taxonomy" id="1000413"/>
    <lineage>
        <taxon>Eukaryota</taxon>
        <taxon>Viridiplantae</taxon>
        <taxon>Streptophyta</taxon>
        <taxon>Embryophyta</taxon>
        <taxon>Tracheophyta</taxon>
        <taxon>Spermatophyta</taxon>
        <taxon>Magnoliopsida</taxon>
        <taxon>eudicotyledons</taxon>
        <taxon>Gunneridae</taxon>
        <taxon>Pentapetalae</taxon>
        <taxon>rosids</taxon>
        <taxon>malvids</taxon>
        <taxon>Sapindales</taxon>
        <taxon>Sapindaceae</taxon>
        <taxon>Hippocastanoideae</taxon>
        <taxon>Acereae</taxon>
        <taxon>Acer</taxon>
    </lineage>
</organism>
<protein>
    <recommendedName>
        <fullName evidence="3">Retrotransposon Copia-like N-terminal domain-containing protein</fullName>
    </recommendedName>
</protein>
<evidence type="ECO:0000313" key="1">
    <source>
        <dbReference type="EMBL" id="TXG60001.1"/>
    </source>
</evidence>
<dbReference type="Proteomes" id="UP000323000">
    <property type="component" value="Chromosome 6"/>
</dbReference>
<gene>
    <name evidence="1" type="ORF">EZV62_014574</name>
</gene>
<proteinExistence type="predicted"/>
<dbReference type="PANTHER" id="PTHR37610">
    <property type="entry name" value="CCHC-TYPE DOMAIN-CONTAINING PROTEIN"/>
    <property type="match status" value="1"/>
</dbReference>
<accession>A0A5C7HSK4</accession>
<name>A0A5C7HSK4_9ROSI</name>